<feature type="domain" description="Integral membrane bound transporter" evidence="10">
    <location>
        <begin position="1299"/>
        <end position="1435"/>
    </location>
</feature>
<accession>A0A420HJY0</accession>
<sequence length="1664" mass="184819">MSISLRNILAAAPSTERGRPTRLSADPKGERIAYAVSLPFRGESLYTLLISCFIYQWLTIVYTSYKIVCKQYTSHIHQTTVASFSPSGYYVASGDVSGMVKVWDAVEAREYQVVSGRINDIAWDGDSQRIIAVGDGRGRFANCMMADSGNTVGEISGHSAAINAVSIRQQRPIRSATVADDFSLVFSNGVPFRFANKFGNLHNRYIYDVEFSPDGNKLVSVGADCRIQLYDGKTGTPEVEIGKGEHKGSIFGLSWNRDSKRFVTASADQTIKLWDVEAGKTVQTWRFGSEEKVSISNHQVGVVWPAGRSDGMIISLNLAGDLNYLVEGTQLPTRIVQGHSKNITAMGSSQSDKGLTFWTGSFDGRMCSWDTDLGTGTVVGGDCHKNQVVAFQSTSERVCSVGWDDTLRITDINNNVSLGEHFKLRAQPVGLATANDRIFAANATGVQIFCQDKLVANQEINGFLLTAIAATKNIVALGSDQGPVHIYTVDENYKFSFQRKLTESIAKITTLSFDPNGISLAAGDSSGKIIVYDTESWKTKTDRWSAHTGRVNSVAWNAEGTHAVSGGLDTNIFVWSLQHPGNRVKAPNAHKGSVNGVSWVDGGNKIASTGEDAAFKIWSAIRNSTFILASTGEQVRRQITFQNFAKRNLFSFGGASTDEPTLHNTSLSLSQCSDSHRNVLRSAFGSFLVNSRRLGAWLQTPTSKSILKCSLAYLLGSLGTFYPPITRILGQQDGKHLVATVMVYFHPARSAGSMAEAALLGISAIIYAMIVGFSSMAVAVLFESQWGLIEVAHVLILVVFCGGGLGLVGWFKQAYQSPLVSVACSLSSLSIISIITKEAAIRIGSFSYDKIIQVIKMVAIGISTSAIISLVIWPVSARKELRVTMLSVTESAGEMLSLITDGFLTGSESIMRSPEFIDAQGRHKVLFSQMTRYLREAKFEHYILGTEKQYKYESNLVNCLERISQSIGGLRSAATTQFTLLEESLTQVNSAQTESFHETSELYRDTIPVDPSLRNENPVLKRLINEVSEMDCGVKENLNDENLFRPKCSRKTSVFSQDSSLLLPNVRTSSEIFSRFIDLLGPSIKSLAYTLYEILQDFPINEEPDTALQIVLQFKGSLGCALKLFSSSRSKALKELYKGKELNRARPESIEADFEEVAASCGYFSFSLQTFAKEMLIFMEILKELKEENENTHRSWNWIRFWKKSRKFHKPVNEEEELLIAQIPETHISRRRPNLVLNTLANKNQFAFQNTPGLKQKLAYRLVSLMKLLNRDDLRYAIKVGIGASIYALFAYIPATRPVYEHWRGEWGLVSYMLVCSTTIGASNTIGYSRFIGTFIGAVIAIFIWIICQGNAYALAFCGWLISLPCFYIIIGKNQGPFGRFIMLTYNISCLYAYSISIKEGENDDDEGDIAPIISEIALHRLVAVFSGVIWGMVITRMLWPVSARKKFQDGLSLLWLRMGLIWKRDPLAALFEGDSQAPYMDLREEFALHRYLSILNNLRNVAKSEFELRGPFPVKEFGNAIECTMNMLDSFHAMNDIIQSDLTVTEGERILLIYTAGERAQLCSIISHLYQVLASSLKLEYPINDALPSISKARDSLLAKIFQYRRESVTAEKNEEVVIRDEDYELLYAYILVTGQLAKEIGKLETEITKLYGFLNEDSLRLN</sequence>
<dbReference type="SUPFAM" id="SSF50978">
    <property type="entry name" value="WD40 repeat-like"/>
    <property type="match status" value="2"/>
</dbReference>
<feature type="transmembrane region" description="Helical" evidence="9">
    <location>
        <begin position="1418"/>
        <end position="1440"/>
    </location>
</feature>
<dbReference type="InterPro" id="IPR001680">
    <property type="entry name" value="WD40_rpt"/>
</dbReference>
<dbReference type="PROSITE" id="PS50294">
    <property type="entry name" value="WD_REPEATS_REGION"/>
    <property type="match status" value="4"/>
</dbReference>
<dbReference type="Proteomes" id="UP000283383">
    <property type="component" value="Unassembled WGS sequence"/>
</dbReference>
<feature type="repeat" description="WD" evidence="8">
    <location>
        <begin position="544"/>
        <end position="578"/>
    </location>
</feature>
<dbReference type="Gene3D" id="2.130.10.10">
    <property type="entry name" value="YVTN repeat-like/Quinoprotein amine dehydrogenase"/>
    <property type="match status" value="2"/>
</dbReference>
<comment type="subcellular location">
    <subcellularLocation>
        <location evidence="1">Membrane</location>
        <topology evidence="1">Multi-pass membrane protein</topology>
    </subcellularLocation>
</comment>
<proteinExistence type="inferred from homology"/>
<evidence type="ECO:0000256" key="7">
    <source>
        <dbReference type="ARBA" id="ARBA00038366"/>
    </source>
</evidence>
<dbReference type="PANTHER" id="PTHR47804:SF1">
    <property type="entry name" value="DUF2421 DOMAIN-CONTAINING PROTEIN"/>
    <property type="match status" value="1"/>
</dbReference>
<organism evidence="11 12">
    <name type="scientific">Golovinomyces cichoracearum</name>
    <dbReference type="NCBI Taxonomy" id="62708"/>
    <lineage>
        <taxon>Eukaryota</taxon>
        <taxon>Fungi</taxon>
        <taxon>Dikarya</taxon>
        <taxon>Ascomycota</taxon>
        <taxon>Pezizomycotina</taxon>
        <taxon>Leotiomycetes</taxon>
        <taxon>Erysiphales</taxon>
        <taxon>Erysiphaceae</taxon>
        <taxon>Golovinomyces</taxon>
    </lineage>
</organism>
<evidence type="ECO:0000256" key="6">
    <source>
        <dbReference type="ARBA" id="ARBA00023136"/>
    </source>
</evidence>
<feature type="repeat" description="WD" evidence="8">
    <location>
        <begin position="243"/>
        <end position="284"/>
    </location>
</feature>
<feature type="transmembrane region" description="Helical" evidence="9">
    <location>
        <begin position="1353"/>
        <end position="1371"/>
    </location>
</feature>
<comment type="caution">
    <text evidence="11">The sequence shown here is derived from an EMBL/GenBank/DDBJ whole genome shotgun (WGS) entry which is preliminary data.</text>
</comment>
<keyword evidence="4" id="KW-0677">Repeat</keyword>
<dbReference type="InterPro" id="IPR052430">
    <property type="entry name" value="IVT-Associated"/>
</dbReference>
<keyword evidence="11" id="KW-0689">Ribosomal protein</keyword>
<feature type="repeat" description="WD" evidence="8">
    <location>
        <begin position="199"/>
        <end position="240"/>
    </location>
</feature>
<dbReference type="FunFam" id="2.130.10.10:FF:000167">
    <property type="entry name" value="Actin-interacting protein 1"/>
    <property type="match status" value="1"/>
</dbReference>
<keyword evidence="11" id="KW-0687">Ribonucleoprotein</keyword>
<feature type="transmembrane region" description="Helical" evidence="9">
    <location>
        <begin position="1276"/>
        <end position="1295"/>
    </location>
</feature>
<evidence type="ECO:0000256" key="4">
    <source>
        <dbReference type="ARBA" id="ARBA00022737"/>
    </source>
</evidence>
<comment type="similarity">
    <text evidence="7">Belongs to the WD repeat AIP1 family.</text>
</comment>
<dbReference type="InterPro" id="IPR015943">
    <property type="entry name" value="WD40/YVTN_repeat-like_dom_sf"/>
</dbReference>
<dbReference type="Pfam" id="PF13515">
    <property type="entry name" value="FUSC_2"/>
    <property type="match status" value="1"/>
</dbReference>
<feature type="repeat" description="WD" evidence="8">
    <location>
        <begin position="587"/>
        <end position="619"/>
    </location>
</feature>
<dbReference type="FunFam" id="2.130.10.10:FF:000102">
    <property type="entry name" value="Actin-interacting protein 1"/>
    <property type="match status" value="1"/>
</dbReference>
<dbReference type="SMART" id="SM00320">
    <property type="entry name" value="WD40"/>
    <property type="match status" value="10"/>
</dbReference>
<feature type="transmembrane region" description="Helical" evidence="9">
    <location>
        <begin position="855"/>
        <end position="875"/>
    </location>
</feature>
<evidence type="ECO:0000256" key="9">
    <source>
        <dbReference type="SAM" id="Phobius"/>
    </source>
</evidence>
<keyword evidence="6 9" id="KW-0472">Membrane</keyword>
<evidence type="ECO:0000313" key="12">
    <source>
        <dbReference type="Proteomes" id="UP000283383"/>
    </source>
</evidence>
<feature type="transmembrane region" description="Helical" evidence="9">
    <location>
        <begin position="1378"/>
        <end position="1398"/>
    </location>
</feature>
<protein>
    <submittedName>
        <fullName evidence="11">Putative ribosomal protein l19</fullName>
    </submittedName>
</protein>
<dbReference type="PROSITE" id="PS50082">
    <property type="entry name" value="WD_REPEATS_2"/>
    <property type="match status" value="5"/>
</dbReference>
<keyword evidence="12" id="KW-1185">Reference proteome</keyword>
<dbReference type="PANTHER" id="PTHR47804">
    <property type="entry name" value="60S RIBOSOMAL PROTEIN L19"/>
    <property type="match status" value="1"/>
</dbReference>
<dbReference type="InterPro" id="IPR036322">
    <property type="entry name" value="WD40_repeat_dom_sf"/>
</dbReference>
<dbReference type="GO" id="GO:0003779">
    <property type="term" value="F:actin binding"/>
    <property type="evidence" value="ECO:0007669"/>
    <property type="project" value="UniProtKB-ARBA"/>
</dbReference>
<evidence type="ECO:0000256" key="8">
    <source>
        <dbReference type="PROSITE-ProRule" id="PRU00221"/>
    </source>
</evidence>
<dbReference type="GO" id="GO:0030029">
    <property type="term" value="P:actin filament-based process"/>
    <property type="evidence" value="ECO:0007669"/>
    <property type="project" value="UniProtKB-ARBA"/>
</dbReference>
<dbReference type="GO" id="GO:0016020">
    <property type="term" value="C:membrane"/>
    <property type="evidence" value="ECO:0007669"/>
    <property type="project" value="UniProtKB-SubCell"/>
</dbReference>
<evidence type="ECO:0000256" key="2">
    <source>
        <dbReference type="ARBA" id="ARBA00022574"/>
    </source>
</evidence>
<evidence type="ECO:0000259" key="10">
    <source>
        <dbReference type="Pfam" id="PF13515"/>
    </source>
</evidence>
<name>A0A420HJY0_9PEZI</name>
<dbReference type="InterPro" id="IPR049453">
    <property type="entry name" value="Memb_transporter_dom"/>
</dbReference>
<dbReference type="GO" id="GO:0005840">
    <property type="term" value="C:ribosome"/>
    <property type="evidence" value="ECO:0007669"/>
    <property type="project" value="UniProtKB-KW"/>
</dbReference>
<gene>
    <name evidence="11" type="ORF">GcM3_186005</name>
</gene>
<dbReference type="STRING" id="62708.A0A420HJY0"/>
<dbReference type="EMBL" id="MCBQ01018649">
    <property type="protein sequence ID" value="RKF57745.1"/>
    <property type="molecule type" value="Genomic_DNA"/>
</dbReference>
<keyword evidence="2 8" id="KW-0853">WD repeat</keyword>
<keyword evidence="3 9" id="KW-0812">Transmembrane</keyword>
<evidence type="ECO:0000256" key="3">
    <source>
        <dbReference type="ARBA" id="ARBA00022692"/>
    </source>
</evidence>
<dbReference type="Pfam" id="PF00400">
    <property type="entry name" value="WD40"/>
    <property type="match status" value="5"/>
</dbReference>
<feature type="transmembrane region" description="Helical" evidence="9">
    <location>
        <begin position="1331"/>
        <end position="1347"/>
    </location>
</feature>
<evidence type="ECO:0000313" key="11">
    <source>
        <dbReference type="EMBL" id="RKF57745.1"/>
    </source>
</evidence>
<evidence type="ECO:0000256" key="5">
    <source>
        <dbReference type="ARBA" id="ARBA00022989"/>
    </source>
</evidence>
<feature type="repeat" description="WD" evidence="8">
    <location>
        <begin position="72"/>
        <end position="113"/>
    </location>
</feature>
<feature type="transmembrane region" description="Helical" evidence="9">
    <location>
        <begin position="788"/>
        <end position="811"/>
    </location>
</feature>
<keyword evidence="5 9" id="KW-1133">Transmembrane helix</keyword>
<feature type="transmembrane region" description="Helical" evidence="9">
    <location>
        <begin position="757"/>
        <end position="782"/>
    </location>
</feature>
<reference evidence="11 12" key="1">
    <citation type="journal article" date="2018" name="BMC Genomics">
        <title>Comparative genome analyses reveal sequence features reflecting distinct modes of host-adaptation between dicot and monocot powdery mildew.</title>
        <authorList>
            <person name="Wu Y."/>
            <person name="Ma X."/>
            <person name="Pan Z."/>
            <person name="Kale S.D."/>
            <person name="Song Y."/>
            <person name="King H."/>
            <person name="Zhang Q."/>
            <person name="Presley C."/>
            <person name="Deng X."/>
            <person name="Wei C.I."/>
            <person name="Xiao S."/>
        </authorList>
    </citation>
    <scope>NUCLEOTIDE SEQUENCE [LARGE SCALE GENOMIC DNA]</scope>
    <source>
        <strain evidence="11">UMSG3</strain>
    </source>
</reference>
<evidence type="ECO:0000256" key="1">
    <source>
        <dbReference type="ARBA" id="ARBA00004141"/>
    </source>
</evidence>